<dbReference type="PANTHER" id="PTHR36369">
    <property type="entry name" value="TRANSMEMBRANE PROTEIN"/>
    <property type="match status" value="1"/>
</dbReference>
<evidence type="ECO:0000313" key="3">
    <source>
        <dbReference type="Proteomes" id="UP000325577"/>
    </source>
</evidence>
<sequence>MNALDSPLEALAFNYATFGFSTVVNNIWTWIAVLTAAVSVWTIRATGSPKSEPRIRNPDVSPPKAVLPPPDKVAELASASASTSTSAPLATMSPSVFAVESDGATKGKFSVYYEDDRDHDGEGADGELDDDEDLGSVVAVDGGEWFDGWDTILRMRKGEMGWYRFQDTTVLDGNVVRLWDGECRLRKSIEIPADGWLDKPPLPMPFSPVSARVGDDL</sequence>
<organism evidence="2 3">
    <name type="scientific">Nyssa sinensis</name>
    <dbReference type="NCBI Taxonomy" id="561372"/>
    <lineage>
        <taxon>Eukaryota</taxon>
        <taxon>Viridiplantae</taxon>
        <taxon>Streptophyta</taxon>
        <taxon>Embryophyta</taxon>
        <taxon>Tracheophyta</taxon>
        <taxon>Spermatophyta</taxon>
        <taxon>Magnoliopsida</taxon>
        <taxon>eudicotyledons</taxon>
        <taxon>Gunneridae</taxon>
        <taxon>Pentapetalae</taxon>
        <taxon>asterids</taxon>
        <taxon>Cornales</taxon>
        <taxon>Nyssaceae</taxon>
        <taxon>Nyssa</taxon>
    </lineage>
</organism>
<evidence type="ECO:0000256" key="1">
    <source>
        <dbReference type="SAM" id="MobiDB-lite"/>
    </source>
</evidence>
<dbReference type="OrthoDB" id="1921606at2759"/>
<dbReference type="PANTHER" id="PTHR36369:SF1">
    <property type="entry name" value="TRANSMEMBRANE PROTEIN"/>
    <property type="match status" value="1"/>
</dbReference>
<dbReference type="Proteomes" id="UP000325577">
    <property type="component" value="Linkage Group LG4"/>
</dbReference>
<keyword evidence="3" id="KW-1185">Reference proteome</keyword>
<feature type="region of interest" description="Disordered" evidence="1">
    <location>
        <begin position="48"/>
        <end position="79"/>
    </location>
</feature>
<dbReference type="AlphaFoldDB" id="A0A5J5A079"/>
<proteinExistence type="predicted"/>
<name>A0A5J5A079_9ASTE</name>
<protein>
    <submittedName>
        <fullName evidence="2">Uncharacterized protein</fullName>
    </submittedName>
</protein>
<dbReference type="EMBL" id="CM018047">
    <property type="protein sequence ID" value="KAA8523358.1"/>
    <property type="molecule type" value="Genomic_DNA"/>
</dbReference>
<accession>A0A5J5A079</accession>
<gene>
    <name evidence="2" type="ORF">F0562_009781</name>
</gene>
<evidence type="ECO:0000313" key="2">
    <source>
        <dbReference type="EMBL" id="KAA8523358.1"/>
    </source>
</evidence>
<reference evidence="2 3" key="1">
    <citation type="submission" date="2019-09" db="EMBL/GenBank/DDBJ databases">
        <title>A chromosome-level genome assembly of the Chinese tupelo Nyssa sinensis.</title>
        <authorList>
            <person name="Yang X."/>
            <person name="Kang M."/>
            <person name="Yang Y."/>
            <person name="Xiong H."/>
            <person name="Wang M."/>
            <person name="Zhang Z."/>
            <person name="Wang Z."/>
            <person name="Wu H."/>
            <person name="Ma T."/>
            <person name="Liu J."/>
            <person name="Xi Z."/>
        </authorList>
    </citation>
    <scope>NUCLEOTIDE SEQUENCE [LARGE SCALE GENOMIC DNA]</scope>
    <source>
        <strain evidence="2">J267</strain>
        <tissue evidence="2">Leaf</tissue>
    </source>
</reference>